<name>A0AAW1HWB5_POPJA</name>
<protein>
    <submittedName>
        <fullName evidence="2">Uncharacterized protein</fullName>
    </submittedName>
</protein>
<organism evidence="2 3">
    <name type="scientific">Popillia japonica</name>
    <name type="common">Japanese beetle</name>
    <dbReference type="NCBI Taxonomy" id="7064"/>
    <lineage>
        <taxon>Eukaryota</taxon>
        <taxon>Metazoa</taxon>
        <taxon>Ecdysozoa</taxon>
        <taxon>Arthropoda</taxon>
        <taxon>Hexapoda</taxon>
        <taxon>Insecta</taxon>
        <taxon>Pterygota</taxon>
        <taxon>Neoptera</taxon>
        <taxon>Endopterygota</taxon>
        <taxon>Coleoptera</taxon>
        <taxon>Polyphaga</taxon>
        <taxon>Scarabaeiformia</taxon>
        <taxon>Scarabaeidae</taxon>
        <taxon>Rutelinae</taxon>
        <taxon>Popillia</taxon>
    </lineage>
</organism>
<accession>A0AAW1HWB5</accession>
<sequence length="125" mass="14179">MLYIVCKQLFRYSVKSLTLKGSQVHVGLNYTPKTDILIKTIGTLPLEYIRLALESSDEVAIFEKPMAKYSFSTRSDSEKAATDPSQKKVKSDVDKNQNKLKLKKIRVLENRLLKPASSSLPFNEI</sequence>
<feature type="compositionally biased region" description="Basic and acidic residues" evidence="1">
    <location>
        <begin position="75"/>
        <end position="95"/>
    </location>
</feature>
<evidence type="ECO:0000256" key="1">
    <source>
        <dbReference type="SAM" id="MobiDB-lite"/>
    </source>
</evidence>
<reference evidence="2 3" key="1">
    <citation type="journal article" date="2024" name="BMC Genomics">
        <title>De novo assembly and annotation of Popillia japonica's genome with initial clues to its potential as an invasive pest.</title>
        <authorList>
            <person name="Cucini C."/>
            <person name="Boschi S."/>
            <person name="Funari R."/>
            <person name="Cardaioli E."/>
            <person name="Iannotti N."/>
            <person name="Marturano G."/>
            <person name="Paoli F."/>
            <person name="Bruttini M."/>
            <person name="Carapelli A."/>
            <person name="Frati F."/>
            <person name="Nardi F."/>
        </authorList>
    </citation>
    <scope>NUCLEOTIDE SEQUENCE [LARGE SCALE GENOMIC DNA]</scope>
    <source>
        <strain evidence="2">DMR45628</strain>
    </source>
</reference>
<evidence type="ECO:0000313" key="2">
    <source>
        <dbReference type="EMBL" id="KAK9680968.1"/>
    </source>
</evidence>
<comment type="caution">
    <text evidence="2">The sequence shown here is derived from an EMBL/GenBank/DDBJ whole genome shotgun (WGS) entry which is preliminary data.</text>
</comment>
<proteinExistence type="predicted"/>
<dbReference type="Proteomes" id="UP001458880">
    <property type="component" value="Unassembled WGS sequence"/>
</dbReference>
<keyword evidence="3" id="KW-1185">Reference proteome</keyword>
<dbReference type="EMBL" id="JASPKY010000856">
    <property type="protein sequence ID" value="KAK9680968.1"/>
    <property type="molecule type" value="Genomic_DNA"/>
</dbReference>
<gene>
    <name evidence="2" type="ORF">QE152_g38667</name>
</gene>
<evidence type="ECO:0000313" key="3">
    <source>
        <dbReference type="Proteomes" id="UP001458880"/>
    </source>
</evidence>
<feature type="region of interest" description="Disordered" evidence="1">
    <location>
        <begin position="71"/>
        <end position="95"/>
    </location>
</feature>
<dbReference type="AlphaFoldDB" id="A0AAW1HWB5"/>